<proteinExistence type="predicted"/>
<organism evidence="1 2">
    <name type="scientific">Litoreibacter roseus</name>
    <dbReference type="NCBI Taxonomy" id="2601869"/>
    <lineage>
        <taxon>Bacteria</taxon>
        <taxon>Pseudomonadati</taxon>
        <taxon>Pseudomonadota</taxon>
        <taxon>Alphaproteobacteria</taxon>
        <taxon>Rhodobacterales</taxon>
        <taxon>Roseobacteraceae</taxon>
        <taxon>Litoreibacter</taxon>
    </lineage>
</organism>
<dbReference type="Proteomes" id="UP000436822">
    <property type="component" value="Unassembled WGS sequence"/>
</dbReference>
<dbReference type="InterPro" id="IPR019647">
    <property type="entry name" value="PhoP_reg_network_YrbL"/>
</dbReference>
<dbReference type="Pfam" id="PF10707">
    <property type="entry name" value="YrbL-PhoP_reg"/>
    <property type="match status" value="1"/>
</dbReference>
<evidence type="ECO:0000313" key="2">
    <source>
        <dbReference type="Proteomes" id="UP000436822"/>
    </source>
</evidence>
<protein>
    <recommendedName>
        <fullName evidence="3">PhoP regulatory network protein YrbL</fullName>
    </recommendedName>
</protein>
<gene>
    <name evidence="1" type="ORF">KIN_16400</name>
</gene>
<dbReference type="AlphaFoldDB" id="A0A6N6JED0"/>
<reference evidence="1 2" key="1">
    <citation type="submission" date="2019-12" db="EMBL/GenBank/DDBJ databases">
        <title>Litoreibacter badius sp. nov., a novel bacteriochlorophyll a-containing bacterium in the genus Litoreibacter.</title>
        <authorList>
            <person name="Kanamuro M."/>
            <person name="Takabe Y."/>
            <person name="Mori K."/>
            <person name="Takaichi S."/>
            <person name="Hanada S."/>
        </authorList>
    </citation>
    <scope>NUCLEOTIDE SEQUENCE [LARGE SCALE GENOMIC DNA]</scope>
    <source>
        <strain evidence="1 2">K6</strain>
    </source>
</reference>
<keyword evidence="2" id="KW-1185">Reference proteome</keyword>
<comment type="caution">
    <text evidence="1">The sequence shown here is derived from an EMBL/GenBank/DDBJ whole genome shotgun (WGS) entry which is preliminary data.</text>
</comment>
<dbReference type="RefSeq" id="WP_159805848.1">
    <property type="nucleotide sequence ID" value="NZ_BLJE01000002.1"/>
</dbReference>
<name>A0A6N6JED0_9RHOB</name>
<sequence>MPKDLTNGPDLRVEQLPRLARGSVREVYERPGFPDQIIKVLRKETLSSFHRKTGLHGWLRRARLEGPYGYLKREYKAYLTAVLRAERLGRTLPIAHMGPLIHTDRGIAQCLEKIVGPDGQLGPTLLNVVTSGDFDKAKLAALNEFKDDIYTLQVVARDLNAKNVVWGVNRGDPRFLLIDGFGDTTLIPMRYWLPKLNAKKLDSGFQRIADETGLRWDGETRQFSM</sequence>
<evidence type="ECO:0000313" key="1">
    <source>
        <dbReference type="EMBL" id="GFE64566.1"/>
    </source>
</evidence>
<dbReference type="EMBL" id="BLJE01000002">
    <property type="protein sequence ID" value="GFE64566.1"/>
    <property type="molecule type" value="Genomic_DNA"/>
</dbReference>
<accession>A0A6N6JED0</accession>
<evidence type="ECO:0008006" key="3">
    <source>
        <dbReference type="Google" id="ProtNLM"/>
    </source>
</evidence>
<dbReference type="OrthoDB" id="5421848at2"/>